<evidence type="ECO:0000259" key="3">
    <source>
        <dbReference type="PROSITE" id="PS50930"/>
    </source>
</evidence>
<evidence type="ECO:0000256" key="1">
    <source>
        <dbReference type="PROSITE-ProRule" id="PRU00169"/>
    </source>
</evidence>
<dbReference type="InterPro" id="IPR046947">
    <property type="entry name" value="LytR-like"/>
</dbReference>
<dbReference type="GO" id="GO:0000156">
    <property type="term" value="F:phosphorelay response regulator activity"/>
    <property type="evidence" value="ECO:0007669"/>
    <property type="project" value="InterPro"/>
</dbReference>
<comment type="caution">
    <text evidence="4">The sequence shown here is derived from an EMBL/GenBank/DDBJ whole genome shotgun (WGS) entry which is preliminary data.</text>
</comment>
<keyword evidence="1" id="KW-0597">Phosphoprotein</keyword>
<evidence type="ECO:0000259" key="2">
    <source>
        <dbReference type="PROSITE" id="PS50110"/>
    </source>
</evidence>
<gene>
    <name evidence="4" type="ORF">FHX64_000540</name>
</gene>
<dbReference type="SMART" id="SM00448">
    <property type="entry name" value="REC"/>
    <property type="match status" value="1"/>
</dbReference>
<dbReference type="Gene3D" id="3.40.50.2300">
    <property type="match status" value="1"/>
</dbReference>
<feature type="modified residue" description="4-aspartylphosphate" evidence="1">
    <location>
        <position position="54"/>
    </location>
</feature>
<protein>
    <submittedName>
        <fullName evidence="4">DNA-binding LytR/AlgR family response regulator</fullName>
    </submittedName>
</protein>
<dbReference type="Gene3D" id="2.40.50.1020">
    <property type="entry name" value="LytTr DNA-binding domain"/>
    <property type="match status" value="1"/>
</dbReference>
<dbReference type="GO" id="GO:0003677">
    <property type="term" value="F:DNA binding"/>
    <property type="evidence" value="ECO:0007669"/>
    <property type="project" value="UniProtKB-KW"/>
</dbReference>
<dbReference type="AlphaFoldDB" id="A0A7W5H1H6"/>
<organism evidence="4 5">
    <name type="scientific">Microbacter margulisiae</name>
    <dbReference type="NCBI Taxonomy" id="1350067"/>
    <lineage>
        <taxon>Bacteria</taxon>
        <taxon>Pseudomonadati</taxon>
        <taxon>Bacteroidota</taxon>
        <taxon>Bacteroidia</taxon>
        <taxon>Bacteroidales</taxon>
        <taxon>Porphyromonadaceae</taxon>
        <taxon>Microbacter</taxon>
    </lineage>
</organism>
<dbReference type="PROSITE" id="PS50110">
    <property type="entry name" value="RESPONSE_REGULATORY"/>
    <property type="match status" value="1"/>
</dbReference>
<dbReference type="SMART" id="SM00850">
    <property type="entry name" value="LytTR"/>
    <property type="match status" value="1"/>
</dbReference>
<dbReference type="Proteomes" id="UP000544222">
    <property type="component" value="Unassembled WGS sequence"/>
</dbReference>
<dbReference type="InterPro" id="IPR007492">
    <property type="entry name" value="LytTR_DNA-bd_dom"/>
</dbReference>
<dbReference type="InterPro" id="IPR011006">
    <property type="entry name" value="CheY-like_superfamily"/>
</dbReference>
<reference evidence="4 5" key="1">
    <citation type="submission" date="2020-08" db="EMBL/GenBank/DDBJ databases">
        <title>Genomic Encyclopedia of Type Strains, Phase IV (KMG-IV): sequencing the most valuable type-strain genomes for metagenomic binning, comparative biology and taxonomic classification.</title>
        <authorList>
            <person name="Goeker M."/>
        </authorList>
    </citation>
    <scope>NUCLEOTIDE SEQUENCE [LARGE SCALE GENOMIC DNA]</scope>
    <source>
        <strain evidence="4 5">DSM 27471</strain>
    </source>
</reference>
<keyword evidence="5" id="KW-1185">Reference proteome</keyword>
<feature type="domain" description="HTH LytTR-type" evidence="3">
    <location>
        <begin position="131"/>
        <end position="232"/>
    </location>
</feature>
<keyword evidence="4" id="KW-0238">DNA-binding</keyword>
<proteinExistence type="predicted"/>
<dbReference type="Pfam" id="PF00072">
    <property type="entry name" value="Response_reg"/>
    <property type="match status" value="1"/>
</dbReference>
<sequence length="237" mass="27503">MMNCIAVDDEKYSLELIADNIRRTPFLHLTATCNSSPEAIRLLETEPIDLVFLDIQMPMINGLQLLRRLDKKPMVIIVSAYKNYALESFELDVLDYLLKPVTYERFSKAALKANDYYHLTHKQDKSNAGYIFVNADYRLVKIELDKVLYVEGMKDYVKIFLSDARRPIVPKLSLKAIGEMLPEGTFMRIHKSYIINTDKIIALQRQKLTLSGDHTLPIGQNYRESYEHLFAKDEYKS</sequence>
<dbReference type="SUPFAM" id="SSF52172">
    <property type="entry name" value="CheY-like"/>
    <property type="match status" value="1"/>
</dbReference>
<name>A0A7W5H1H6_9PORP</name>
<evidence type="ECO:0000313" key="4">
    <source>
        <dbReference type="EMBL" id="MBB3186377.1"/>
    </source>
</evidence>
<feature type="domain" description="Response regulatory" evidence="2">
    <location>
        <begin position="3"/>
        <end position="114"/>
    </location>
</feature>
<accession>A0A7W5H1H6</accession>
<evidence type="ECO:0000313" key="5">
    <source>
        <dbReference type="Proteomes" id="UP000544222"/>
    </source>
</evidence>
<dbReference type="PANTHER" id="PTHR37299:SF1">
    <property type="entry name" value="STAGE 0 SPORULATION PROTEIN A HOMOLOG"/>
    <property type="match status" value="1"/>
</dbReference>
<dbReference type="Pfam" id="PF04397">
    <property type="entry name" value="LytTR"/>
    <property type="match status" value="1"/>
</dbReference>
<dbReference type="EMBL" id="JACHYB010000001">
    <property type="protein sequence ID" value="MBB3186377.1"/>
    <property type="molecule type" value="Genomic_DNA"/>
</dbReference>
<dbReference type="PROSITE" id="PS50930">
    <property type="entry name" value="HTH_LYTTR"/>
    <property type="match status" value="1"/>
</dbReference>
<dbReference type="InterPro" id="IPR001789">
    <property type="entry name" value="Sig_transdc_resp-reg_receiver"/>
</dbReference>
<dbReference type="PANTHER" id="PTHR37299">
    <property type="entry name" value="TRANSCRIPTIONAL REGULATOR-RELATED"/>
    <property type="match status" value="1"/>
</dbReference>
<dbReference type="RefSeq" id="WP_183412281.1">
    <property type="nucleotide sequence ID" value="NZ_JACHYB010000001.1"/>
</dbReference>